<keyword evidence="10" id="KW-1185">Reference proteome</keyword>
<evidence type="ECO:0000256" key="7">
    <source>
        <dbReference type="SAM" id="Phobius"/>
    </source>
</evidence>
<dbReference type="InterPro" id="IPR037185">
    <property type="entry name" value="EmrE-like"/>
</dbReference>
<proteinExistence type="inferred from homology"/>
<keyword evidence="4 7" id="KW-0812">Transmembrane</keyword>
<dbReference type="Proteomes" id="UP000192448">
    <property type="component" value="Unassembled WGS sequence"/>
</dbReference>
<keyword evidence="5 7" id="KW-1133">Transmembrane helix</keyword>
<feature type="domain" description="EamA" evidence="8">
    <location>
        <begin position="146"/>
        <end position="278"/>
    </location>
</feature>
<name>A0A1X0AQ16_9MYCO</name>
<protein>
    <submittedName>
        <fullName evidence="9">EamA family transporter</fullName>
    </submittedName>
</protein>
<feature type="transmembrane region" description="Helical" evidence="7">
    <location>
        <begin position="68"/>
        <end position="89"/>
    </location>
</feature>
<feature type="transmembrane region" description="Helical" evidence="7">
    <location>
        <begin position="237"/>
        <end position="257"/>
    </location>
</feature>
<sequence>MSTHSRAPLGAASLVVIAAVSQEVGAAFAVGLFAALGVVGALFARFAVAGVILCTVVRPSIRGLTRRAWSSAAALAATLAVMNFCFYLAIARIPLGVAVTVEALGPLILSVVTSTRRIAWLWAVLAFAGVALLGLPHGGGGHYDPMGFVFAAAAGAAWAGYILASARTAAEFRRVDGLALATAMGAIVVAPFAMVAVNLSDALHWHVLGVGLAVGVMSSVIPYSLELISLRRLSPAAFAVLTCLSPVTAALAGLVVLGQQIGVLGYVGVVLVTVASVGAVRTAHAGPTEPLG</sequence>
<feature type="transmembrane region" description="Helical" evidence="7">
    <location>
        <begin position="31"/>
        <end position="56"/>
    </location>
</feature>
<gene>
    <name evidence="9" type="ORF">BST13_23520</name>
</gene>
<dbReference type="STRING" id="1927124.BST13_23520"/>
<dbReference type="GO" id="GO:0005886">
    <property type="term" value="C:plasma membrane"/>
    <property type="evidence" value="ECO:0007669"/>
    <property type="project" value="UniProtKB-SubCell"/>
</dbReference>
<dbReference type="RefSeq" id="WP_083166420.1">
    <property type="nucleotide sequence ID" value="NZ_MVHF01000027.1"/>
</dbReference>
<evidence type="ECO:0000256" key="2">
    <source>
        <dbReference type="ARBA" id="ARBA00007362"/>
    </source>
</evidence>
<comment type="similarity">
    <text evidence="2">Belongs to the EamA transporter family.</text>
</comment>
<evidence type="ECO:0000313" key="9">
    <source>
        <dbReference type="EMBL" id="ORA32144.1"/>
    </source>
</evidence>
<evidence type="ECO:0000256" key="4">
    <source>
        <dbReference type="ARBA" id="ARBA00022692"/>
    </source>
</evidence>
<feature type="transmembrane region" description="Helical" evidence="7">
    <location>
        <begin position="178"/>
        <end position="197"/>
    </location>
</feature>
<accession>A0A1X0AQ16</accession>
<evidence type="ECO:0000256" key="6">
    <source>
        <dbReference type="ARBA" id="ARBA00023136"/>
    </source>
</evidence>
<reference evidence="9 10" key="1">
    <citation type="submission" date="2017-02" db="EMBL/GenBank/DDBJ databases">
        <title>The new phylogeny of genus Mycobacterium.</title>
        <authorList>
            <person name="Tortoli E."/>
            <person name="Trovato A."/>
            <person name="Cirillo D.M."/>
        </authorList>
    </citation>
    <scope>NUCLEOTIDE SEQUENCE [LARGE SCALE GENOMIC DNA]</scope>
    <source>
        <strain evidence="9 10">RW6</strain>
    </source>
</reference>
<keyword evidence="6 7" id="KW-0472">Membrane</keyword>
<feature type="transmembrane region" description="Helical" evidence="7">
    <location>
        <begin position="95"/>
        <end position="112"/>
    </location>
</feature>
<dbReference type="AlphaFoldDB" id="A0A1X0AQ16"/>
<feature type="transmembrane region" description="Helical" evidence="7">
    <location>
        <begin position="148"/>
        <end position="166"/>
    </location>
</feature>
<comment type="subcellular location">
    <subcellularLocation>
        <location evidence="1">Cell membrane</location>
        <topology evidence="1">Multi-pass membrane protein</topology>
    </subcellularLocation>
</comment>
<dbReference type="SUPFAM" id="SSF103481">
    <property type="entry name" value="Multidrug resistance efflux transporter EmrE"/>
    <property type="match status" value="2"/>
</dbReference>
<dbReference type="PANTHER" id="PTHR42920">
    <property type="entry name" value="OS03G0707200 PROTEIN-RELATED"/>
    <property type="match status" value="1"/>
</dbReference>
<keyword evidence="3" id="KW-1003">Cell membrane</keyword>
<evidence type="ECO:0000256" key="5">
    <source>
        <dbReference type="ARBA" id="ARBA00022989"/>
    </source>
</evidence>
<feature type="transmembrane region" description="Helical" evidence="7">
    <location>
        <begin position="263"/>
        <end position="280"/>
    </location>
</feature>
<feature type="transmembrane region" description="Helical" evidence="7">
    <location>
        <begin position="119"/>
        <end position="136"/>
    </location>
</feature>
<dbReference type="PANTHER" id="PTHR42920:SF5">
    <property type="entry name" value="EAMA DOMAIN-CONTAINING PROTEIN"/>
    <property type="match status" value="1"/>
</dbReference>
<evidence type="ECO:0000256" key="1">
    <source>
        <dbReference type="ARBA" id="ARBA00004651"/>
    </source>
</evidence>
<evidence type="ECO:0000256" key="3">
    <source>
        <dbReference type="ARBA" id="ARBA00022475"/>
    </source>
</evidence>
<dbReference type="InterPro" id="IPR051258">
    <property type="entry name" value="Diverse_Substrate_Transporter"/>
</dbReference>
<dbReference type="OrthoDB" id="9815120at2"/>
<organism evidence="9 10">
    <name type="scientific">Mycobacterium aquaticum</name>
    <dbReference type="NCBI Taxonomy" id="1927124"/>
    <lineage>
        <taxon>Bacteria</taxon>
        <taxon>Bacillati</taxon>
        <taxon>Actinomycetota</taxon>
        <taxon>Actinomycetes</taxon>
        <taxon>Mycobacteriales</taxon>
        <taxon>Mycobacteriaceae</taxon>
        <taxon>Mycobacterium</taxon>
    </lineage>
</organism>
<feature type="transmembrane region" description="Helical" evidence="7">
    <location>
        <begin position="203"/>
        <end position="225"/>
    </location>
</feature>
<evidence type="ECO:0000259" key="8">
    <source>
        <dbReference type="Pfam" id="PF00892"/>
    </source>
</evidence>
<evidence type="ECO:0000313" key="10">
    <source>
        <dbReference type="Proteomes" id="UP000192448"/>
    </source>
</evidence>
<dbReference type="InterPro" id="IPR000620">
    <property type="entry name" value="EamA_dom"/>
</dbReference>
<comment type="caution">
    <text evidence="9">The sequence shown here is derived from an EMBL/GenBank/DDBJ whole genome shotgun (WGS) entry which is preliminary data.</text>
</comment>
<dbReference type="EMBL" id="MVHF01000027">
    <property type="protein sequence ID" value="ORA32144.1"/>
    <property type="molecule type" value="Genomic_DNA"/>
</dbReference>
<dbReference type="Pfam" id="PF00892">
    <property type="entry name" value="EamA"/>
    <property type="match status" value="1"/>
</dbReference>